<dbReference type="AlphaFoldDB" id="A0A9P9FTQ3"/>
<dbReference type="InterPro" id="IPR002347">
    <property type="entry name" value="SDR_fam"/>
</dbReference>
<dbReference type="Proteomes" id="UP000720189">
    <property type="component" value="Unassembled WGS sequence"/>
</dbReference>
<dbReference type="PRINTS" id="PR00081">
    <property type="entry name" value="GDHRDH"/>
</dbReference>
<dbReference type="GO" id="GO:0005811">
    <property type="term" value="C:lipid droplet"/>
    <property type="evidence" value="ECO:0007669"/>
    <property type="project" value="TreeGrafter"/>
</dbReference>
<evidence type="ECO:0000313" key="4">
    <source>
        <dbReference type="EMBL" id="KAH7202862.1"/>
    </source>
</evidence>
<gene>
    <name evidence="4" type="ORF">BKA55DRAFT_292973</name>
</gene>
<dbReference type="SUPFAM" id="SSF51735">
    <property type="entry name" value="NAD(P)-binding Rossmann-fold domains"/>
    <property type="match status" value="1"/>
</dbReference>
<dbReference type="GO" id="GO:0004806">
    <property type="term" value="F:triacylglycerol lipase activity"/>
    <property type="evidence" value="ECO:0007669"/>
    <property type="project" value="TreeGrafter"/>
</dbReference>
<dbReference type="RefSeq" id="XP_046040674.1">
    <property type="nucleotide sequence ID" value="XM_046185554.1"/>
</dbReference>
<evidence type="ECO:0000256" key="3">
    <source>
        <dbReference type="RuleBase" id="RU000363"/>
    </source>
</evidence>
<comment type="similarity">
    <text evidence="1 3">Belongs to the short-chain dehydrogenases/reductases (SDR) family.</text>
</comment>
<dbReference type="GeneID" id="70215508"/>
<dbReference type="Gene3D" id="3.40.50.720">
    <property type="entry name" value="NAD(P)-binding Rossmann-like Domain"/>
    <property type="match status" value="1"/>
</dbReference>
<sequence>MNSLRKSVLITGCSAGGIGGALADAFHAKGYHVFATARNPSKVSPSLSSAANVTVLKLDVLSTESIAAAVESVKSQTGGGLDVLVNNSGGGYTLPALDVSIDESKKLFELNFWAPLTMLQAFAPLLIKTKGCIVNNSSVNAIAPMPLMSIYNSSKAALLSASETWRHELQPLGIRTITLLTSAVKTNFFSEHPAADVPDDSQYFEIRDFIHGLVDGRMQENGISAKQYATKVVGEVEKGTVGVVWAGKDASTLRLLSWLLPQSVFVRLELSLILDGYLIERVGYDSAERHSDCS</sequence>
<dbReference type="PANTHER" id="PTHR44169:SF6">
    <property type="entry name" value="NADPH-DEPENDENT 1-ACYLDIHYDROXYACETONE PHOSPHATE REDUCTASE"/>
    <property type="match status" value="1"/>
</dbReference>
<evidence type="ECO:0000256" key="1">
    <source>
        <dbReference type="ARBA" id="ARBA00006484"/>
    </source>
</evidence>
<dbReference type="GO" id="GO:0005783">
    <property type="term" value="C:endoplasmic reticulum"/>
    <property type="evidence" value="ECO:0007669"/>
    <property type="project" value="TreeGrafter"/>
</dbReference>
<dbReference type="GO" id="GO:0006654">
    <property type="term" value="P:phosphatidic acid biosynthetic process"/>
    <property type="evidence" value="ECO:0007669"/>
    <property type="project" value="TreeGrafter"/>
</dbReference>
<name>A0A9P9FTQ3_FUSRE</name>
<organism evidence="4 5">
    <name type="scientific">Fusarium redolens</name>
    <dbReference type="NCBI Taxonomy" id="48865"/>
    <lineage>
        <taxon>Eukaryota</taxon>
        <taxon>Fungi</taxon>
        <taxon>Dikarya</taxon>
        <taxon>Ascomycota</taxon>
        <taxon>Pezizomycotina</taxon>
        <taxon>Sordariomycetes</taxon>
        <taxon>Hypocreomycetidae</taxon>
        <taxon>Hypocreales</taxon>
        <taxon>Nectriaceae</taxon>
        <taxon>Fusarium</taxon>
        <taxon>Fusarium redolens species complex</taxon>
    </lineage>
</organism>
<dbReference type="Pfam" id="PF00106">
    <property type="entry name" value="adh_short"/>
    <property type="match status" value="1"/>
</dbReference>
<keyword evidence="5" id="KW-1185">Reference proteome</keyword>
<dbReference type="GO" id="GO:0000140">
    <property type="term" value="F:acylglycerone-phosphate reductase (NADP+) activity"/>
    <property type="evidence" value="ECO:0007669"/>
    <property type="project" value="TreeGrafter"/>
</dbReference>
<accession>A0A9P9FTQ3</accession>
<evidence type="ECO:0000256" key="2">
    <source>
        <dbReference type="ARBA" id="ARBA00023002"/>
    </source>
</evidence>
<dbReference type="PANTHER" id="PTHR44169">
    <property type="entry name" value="NADPH-DEPENDENT 1-ACYLDIHYDROXYACETONE PHOSPHATE REDUCTASE"/>
    <property type="match status" value="1"/>
</dbReference>
<dbReference type="GO" id="GO:0019433">
    <property type="term" value="P:triglyceride catabolic process"/>
    <property type="evidence" value="ECO:0007669"/>
    <property type="project" value="TreeGrafter"/>
</dbReference>
<reference evidence="4" key="1">
    <citation type="journal article" date="2021" name="Nat. Commun.">
        <title>Genetic determinants of endophytism in the Arabidopsis root mycobiome.</title>
        <authorList>
            <person name="Mesny F."/>
            <person name="Miyauchi S."/>
            <person name="Thiergart T."/>
            <person name="Pickel B."/>
            <person name="Atanasova L."/>
            <person name="Karlsson M."/>
            <person name="Huettel B."/>
            <person name="Barry K.W."/>
            <person name="Haridas S."/>
            <person name="Chen C."/>
            <person name="Bauer D."/>
            <person name="Andreopoulos W."/>
            <person name="Pangilinan J."/>
            <person name="LaButti K."/>
            <person name="Riley R."/>
            <person name="Lipzen A."/>
            <person name="Clum A."/>
            <person name="Drula E."/>
            <person name="Henrissat B."/>
            <person name="Kohler A."/>
            <person name="Grigoriev I.V."/>
            <person name="Martin F.M."/>
            <person name="Hacquard S."/>
        </authorList>
    </citation>
    <scope>NUCLEOTIDE SEQUENCE</scope>
    <source>
        <strain evidence="4">MPI-CAGE-AT-0023</strain>
    </source>
</reference>
<dbReference type="InterPro" id="IPR036291">
    <property type="entry name" value="NAD(P)-bd_dom_sf"/>
</dbReference>
<dbReference type="PRINTS" id="PR00080">
    <property type="entry name" value="SDRFAMILY"/>
</dbReference>
<proteinExistence type="inferred from homology"/>
<dbReference type="CDD" id="cd05374">
    <property type="entry name" value="17beta-HSD-like_SDR_c"/>
    <property type="match status" value="1"/>
</dbReference>
<dbReference type="OrthoDB" id="2102561at2759"/>
<protein>
    <submittedName>
        <fullName evidence="4">Short-chain dehydrogenase/reductase</fullName>
    </submittedName>
</protein>
<comment type="caution">
    <text evidence="4">The sequence shown here is derived from an EMBL/GenBank/DDBJ whole genome shotgun (WGS) entry which is preliminary data.</text>
</comment>
<evidence type="ECO:0000313" key="5">
    <source>
        <dbReference type="Proteomes" id="UP000720189"/>
    </source>
</evidence>
<keyword evidence="2" id="KW-0560">Oxidoreductase</keyword>
<dbReference type="EMBL" id="JAGMUX010000048">
    <property type="protein sequence ID" value="KAH7202862.1"/>
    <property type="molecule type" value="Genomic_DNA"/>
</dbReference>